<dbReference type="AlphaFoldDB" id="A0A8X8K5V6"/>
<dbReference type="RefSeq" id="WP_191771245.1">
    <property type="nucleotide sequence ID" value="NZ_JACSQS010000015.1"/>
</dbReference>
<evidence type="ECO:0000256" key="1">
    <source>
        <dbReference type="SAM" id="MobiDB-lite"/>
    </source>
</evidence>
<name>A0A8X8K5V6_9GAMM</name>
<reference evidence="2 3" key="1">
    <citation type="submission" date="2020-08" db="EMBL/GenBank/DDBJ databases">
        <title>A Genomic Blueprint of the Chicken Gut Microbiome.</title>
        <authorList>
            <person name="Gilroy R."/>
            <person name="Ravi A."/>
            <person name="Getino M."/>
            <person name="Pursley I."/>
            <person name="Horton D.L."/>
            <person name="Alikhan N.-F."/>
            <person name="Baker D."/>
            <person name="Gharbi K."/>
            <person name="Hall N."/>
            <person name="Watson M."/>
            <person name="Adriaenssens E.M."/>
            <person name="Foster-Nyarko E."/>
            <person name="Jarju S."/>
            <person name="Secka A."/>
            <person name="Antonio M."/>
            <person name="Oren A."/>
            <person name="Chaudhuri R."/>
            <person name="La Ragione R.M."/>
            <person name="Hildebrand F."/>
            <person name="Pallen M.J."/>
        </authorList>
    </citation>
    <scope>NUCLEOTIDE SEQUENCE [LARGE SCALE GENOMIC DNA]</scope>
    <source>
        <strain evidence="2 3">Sa5BUN4</strain>
    </source>
</reference>
<gene>
    <name evidence="2" type="ORF">H9654_13410</name>
</gene>
<keyword evidence="3" id="KW-1185">Reference proteome</keyword>
<protein>
    <submittedName>
        <fullName evidence="2">Uncharacterized protein</fullName>
    </submittedName>
</protein>
<dbReference type="Proteomes" id="UP000636938">
    <property type="component" value="Unassembled WGS sequence"/>
</dbReference>
<evidence type="ECO:0000313" key="2">
    <source>
        <dbReference type="EMBL" id="MBD7955196.1"/>
    </source>
</evidence>
<comment type="caution">
    <text evidence="2">The sequence shown here is derived from an EMBL/GenBank/DDBJ whole genome shotgun (WGS) entry which is preliminary data.</text>
</comment>
<accession>A0A8X8K5V6</accession>
<sequence length="197" mass="21824">MFATLSRAKDFDQRVLRFSGPTRIGDAPAEPRRRQLRSVAVRNLDRPTAAPQPRRVERPPARQPAAVPVADKAKAKAEEPLQFPATGIYAAHPMLRRIANLEARLSRAAWAEAEQADKARSVASGFRYCVRGAARVPASGSGQADPPPEPTRLDLESTKAMEIAVQIHEARIACGQPVYPDRTWYREGLVWRALEQL</sequence>
<proteinExistence type="predicted"/>
<dbReference type="EMBL" id="JACSQS010000015">
    <property type="protein sequence ID" value="MBD7955196.1"/>
    <property type="molecule type" value="Genomic_DNA"/>
</dbReference>
<evidence type="ECO:0000313" key="3">
    <source>
        <dbReference type="Proteomes" id="UP000636938"/>
    </source>
</evidence>
<organism evidence="2 3">
    <name type="scientific">Stenotrophomonas lacuserhaii</name>
    <dbReference type="NCBI Taxonomy" id="2760084"/>
    <lineage>
        <taxon>Bacteria</taxon>
        <taxon>Pseudomonadati</taxon>
        <taxon>Pseudomonadota</taxon>
        <taxon>Gammaproteobacteria</taxon>
        <taxon>Lysobacterales</taxon>
        <taxon>Lysobacteraceae</taxon>
        <taxon>Stenotrophomonas</taxon>
    </lineage>
</organism>
<feature type="region of interest" description="Disordered" evidence="1">
    <location>
        <begin position="20"/>
        <end position="68"/>
    </location>
</feature>